<feature type="non-terminal residue" evidence="3">
    <location>
        <position position="1"/>
    </location>
</feature>
<dbReference type="InterPro" id="IPR051057">
    <property type="entry name" value="PI-PLC_domain"/>
</dbReference>
<dbReference type="OrthoDB" id="1046782at2759"/>
<protein>
    <submittedName>
        <fullName evidence="3">PLC-like phosphodiesterase</fullName>
    </submittedName>
</protein>
<dbReference type="GO" id="GO:0006629">
    <property type="term" value="P:lipid metabolic process"/>
    <property type="evidence" value="ECO:0007669"/>
    <property type="project" value="InterPro"/>
</dbReference>
<dbReference type="SUPFAM" id="SSF51695">
    <property type="entry name" value="PLC-like phosphodiesterases"/>
    <property type="match status" value="1"/>
</dbReference>
<dbReference type="Gene3D" id="3.20.20.190">
    <property type="entry name" value="Phosphatidylinositol (PI) phosphodiesterase"/>
    <property type="match status" value="1"/>
</dbReference>
<dbReference type="PROSITE" id="PS50007">
    <property type="entry name" value="PIPLC_X_DOMAIN"/>
    <property type="match status" value="1"/>
</dbReference>
<dbReference type="Proteomes" id="UP000267821">
    <property type="component" value="Unassembled WGS sequence"/>
</dbReference>
<dbReference type="GO" id="GO:0008081">
    <property type="term" value="F:phosphoric diester hydrolase activity"/>
    <property type="evidence" value="ECO:0007669"/>
    <property type="project" value="InterPro"/>
</dbReference>
<evidence type="ECO:0000259" key="2">
    <source>
        <dbReference type="SMART" id="SM00148"/>
    </source>
</evidence>
<dbReference type="InterPro" id="IPR000909">
    <property type="entry name" value="PLipase_C_PInositol-sp_X_dom"/>
</dbReference>
<dbReference type="InterPro" id="IPR017946">
    <property type="entry name" value="PLC-like_Pdiesterase_TIM-brl"/>
</dbReference>
<dbReference type="PANTHER" id="PTHR13593">
    <property type="match status" value="1"/>
</dbReference>
<dbReference type="InParanoid" id="A0A3N4LLK9"/>
<name>A0A3N4LLK9_9PEZI</name>
<sequence length="376" mass="42084">LTLVWTPPLNKWMAPLPETLPLCALSVPGTHNSPTYHVAAPSVRCQAHPIPVQLANGIRFFDIRAQPEQKGTNMWLVHGAFPVSLTGGKHHLTTLLNHFYEFLAANPSETVMVSLKREGPFEVPDATFSKILYRIIAPNVGNWYTGVEIPTLQQCRGKCVLIRRFTLHPEVRDWGIDASSWQYNTPNHISSGGHIQVQDFCEVLAEKNVDQKIEYVTTHIDRAGVYTYTKDTMGINNYLPPPIYLNFLSASNFWNTKCWPDKVAERVNPAVVDYLALKHITGRTSGAGDCGTGVLVMDYVGDKGDWDQIRLCVSMNGLVGGRRMLVDKEMMEKAVREKAEKEKKAKVEEDKKSAEAEVKAEAAKAEAAKVQEERRL</sequence>
<dbReference type="Pfam" id="PF00388">
    <property type="entry name" value="PI-PLC-X"/>
    <property type="match status" value="1"/>
</dbReference>
<evidence type="ECO:0000313" key="4">
    <source>
        <dbReference type="Proteomes" id="UP000267821"/>
    </source>
</evidence>
<dbReference type="CDD" id="cd08586">
    <property type="entry name" value="PI-PLCc_BcPLC_like"/>
    <property type="match status" value="1"/>
</dbReference>
<keyword evidence="4" id="KW-1185">Reference proteome</keyword>
<dbReference type="EMBL" id="ML121553">
    <property type="protein sequence ID" value="RPB22242.1"/>
    <property type="molecule type" value="Genomic_DNA"/>
</dbReference>
<feature type="domain" description="Phosphatidylinositol-specific phospholipase C X" evidence="2">
    <location>
        <begin position="18"/>
        <end position="164"/>
    </location>
</feature>
<evidence type="ECO:0000313" key="3">
    <source>
        <dbReference type="EMBL" id="RPB22242.1"/>
    </source>
</evidence>
<proteinExistence type="predicted"/>
<dbReference type="PANTHER" id="PTHR13593:SF113">
    <property type="entry name" value="SI:DKEY-266F7.9"/>
    <property type="match status" value="1"/>
</dbReference>
<dbReference type="STRING" id="1051890.A0A3N4LLK9"/>
<feature type="region of interest" description="Disordered" evidence="1">
    <location>
        <begin position="337"/>
        <end position="376"/>
    </location>
</feature>
<dbReference type="SMART" id="SM00148">
    <property type="entry name" value="PLCXc"/>
    <property type="match status" value="1"/>
</dbReference>
<organism evidence="3 4">
    <name type="scientific">Terfezia boudieri ATCC MYA-4762</name>
    <dbReference type="NCBI Taxonomy" id="1051890"/>
    <lineage>
        <taxon>Eukaryota</taxon>
        <taxon>Fungi</taxon>
        <taxon>Dikarya</taxon>
        <taxon>Ascomycota</taxon>
        <taxon>Pezizomycotina</taxon>
        <taxon>Pezizomycetes</taxon>
        <taxon>Pezizales</taxon>
        <taxon>Pezizaceae</taxon>
        <taxon>Terfezia</taxon>
    </lineage>
</organism>
<dbReference type="AlphaFoldDB" id="A0A3N4LLK9"/>
<evidence type="ECO:0000256" key="1">
    <source>
        <dbReference type="SAM" id="MobiDB-lite"/>
    </source>
</evidence>
<gene>
    <name evidence="3" type="ORF">L211DRAFT_788996</name>
</gene>
<reference evidence="3 4" key="1">
    <citation type="journal article" date="2018" name="Nat. Ecol. Evol.">
        <title>Pezizomycetes genomes reveal the molecular basis of ectomycorrhizal truffle lifestyle.</title>
        <authorList>
            <person name="Murat C."/>
            <person name="Payen T."/>
            <person name="Noel B."/>
            <person name="Kuo A."/>
            <person name="Morin E."/>
            <person name="Chen J."/>
            <person name="Kohler A."/>
            <person name="Krizsan K."/>
            <person name="Balestrini R."/>
            <person name="Da Silva C."/>
            <person name="Montanini B."/>
            <person name="Hainaut M."/>
            <person name="Levati E."/>
            <person name="Barry K.W."/>
            <person name="Belfiori B."/>
            <person name="Cichocki N."/>
            <person name="Clum A."/>
            <person name="Dockter R.B."/>
            <person name="Fauchery L."/>
            <person name="Guy J."/>
            <person name="Iotti M."/>
            <person name="Le Tacon F."/>
            <person name="Lindquist E.A."/>
            <person name="Lipzen A."/>
            <person name="Malagnac F."/>
            <person name="Mello A."/>
            <person name="Molinier V."/>
            <person name="Miyauchi S."/>
            <person name="Poulain J."/>
            <person name="Riccioni C."/>
            <person name="Rubini A."/>
            <person name="Sitrit Y."/>
            <person name="Splivallo R."/>
            <person name="Traeger S."/>
            <person name="Wang M."/>
            <person name="Zifcakova L."/>
            <person name="Wipf D."/>
            <person name="Zambonelli A."/>
            <person name="Paolocci F."/>
            <person name="Nowrousian M."/>
            <person name="Ottonello S."/>
            <person name="Baldrian P."/>
            <person name="Spatafora J.W."/>
            <person name="Henrissat B."/>
            <person name="Nagy L.G."/>
            <person name="Aury J.M."/>
            <person name="Wincker P."/>
            <person name="Grigoriev I.V."/>
            <person name="Bonfante P."/>
            <person name="Martin F.M."/>
        </authorList>
    </citation>
    <scope>NUCLEOTIDE SEQUENCE [LARGE SCALE GENOMIC DNA]</scope>
    <source>
        <strain evidence="3 4">ATCC MYA-4762</strain>
    </source>
</reference>
<accession>A0A3N4LLK9</accession>